<organism evidence="2 3">
    <name type="scientific">Tulasnella calospora MUT 4182</name>
    <dbReference type="NCBI Taxonomy" id="1051891"/>
    <lineage>
        <taxon>Eukaryota</taxon>
        <taxon>Fungi</taxon>
        <taxon>Dikarya</taxon>
        <taxon>Basidiomycota</taxon>
        <taxon>Agaricomycotina</taxon>
        <taxon>Agaricomycetes</taxon>
        <taxon>Cantharellales</taxon>
        <taxon>Tulasnellaceae</taxon>
        <taxon>Tulasnella</taxon>
    </lineage>
</organism>
<reference evidence="3" key="2">
    <citation type="submission" date="2015-01" db="EMBL/GenBank/DDBJ databases">
        <title>Evolutionary Origins and Diversification of the Mycorrhizal Mutualists.</title>
        <authorList>
            <consortium name="DOE Joint Genome Institute"/>
            <consortium name="Mycorrhizal Genomics Consortium"/>
            <person name="Kohler A."/>
            <person name="Kuo A."/>
            <person name="Nagy L.G."/>
            <person name="Floudas D."/>
            <person name="Copeland A."/>
            <person name="Barry K.W."/>
            <person name="Cichocki N."/>
            <person name="Veneault-Fourrey C."/>
            <person name="LaButti K."/>
            <person name="Lindquist E.A."/>
            <person name="Lipzen A."/>
            <person name="Lundell T."/>
            <person name="Morin E."/>
            <person name="Murat C."/>
            <person name="Riley R."/>
            <person name="Ohm R."/>
            <person name="Sun H."/>
            <person name="Tunlid A."/>
            <person name="Henrissat B."/>
            <person name="Grigoriev I.V."/>
            <person name="Hibbett D.S."/>
            <person name="Martin F."/>
        </authorList>
    </citation>
    <scope>NUCLEOTIDE SEQUENCE [LARGE SCALE GENOMIC DNA]</scope>
    <source>
        <strain evidence="3">MUT 4182</strain>
    </source>
</reference>
<evidence type="ECO:0000256" key="1">
    <source>
        <dbReference type="SAM" id="MobiDB-lite"/>
    </source>
</evidence>
<evidence type="ECO:0000313" key="3">
    <source>
        <dbReference type="Proteomes" id="UP000054248"/>
    </source>
</evidence>
<feature type="compositionally biased region" description="Low complexity" evidence="1">
    <location>
        <begin position="44"/>
        <end position="53"/>
    </location>
</feature>
<dbReference type="HOGENOM" id="CLU_1603963_0_0_1"/>
<feature type="region of interest" description="Disordered" evidence="1">
    <location>
        <begin position="33"/>
        <end position="61"/>
    </location>
</feature>
<dbReference type="Proteomes" id="UP000054248">
    <property type="component" value="Unassembled WGS sequence"/>
</dbReference>
<gene>
    <name evidence="2" type="ORF">M407DRAFT_28813</name>
</gene>
<sequence length="166" mass="18130">MRRLVKTSLPSHFLSRFSHPALNLPFATTTNDHIPLASQGKPNPTSAAFSRPASPSPPSINRSNVASTIKLVALLRLHNLPPRSLLAIQLSFFGIPRIERSGDCLGSTQGKRCGSSFRVGWLVITVGLTAYSVSPPLGPLQIYIQKNCHHWPFAFPSTVGRLFVYS</sequence>
<dbReference type="EMBL" id="KN823133">
    <property type="protein sequence ID" value="KIO21605.1"/>
    <property type="molecule type" value="Genomic_DNA"/>
</dbReference>
<accession>A0A0C3Q0Q2</accession>
<name>A0A0C3Q0Q2_9AGAM</name>
<keyword evidence="3" id="KW-1185">Reference proteome</keyword>
<evidence type="ECO:0000313" key="2">
    <source>
        <dbReference type="EMBL" id="KIO21605.1"/>
    </source>
</evidence>
<reference evidence="2 3" key="1">
    <citation type="submission" date="2014-04" db="EMBL/GenBank/DDBJ databases">
        <authorList>
            <consortium name="DOE Joint Genome Institute"/>
            <person name="Kuo A."/>
            <person name="Girlanda M."/>
            <person name="Perotto S."/>
            <person name="Kohler A."/>
            <person name="Nagy L.G."/>
            <person name="Floudas D."/>
            <person name="Copeland A."/>
            <person name="Barry K.W."/>
            <person name="Cichocki N."/>
            <person name="Veneault-Fourrey C."/>
            <person name="LaButti K."/>
            <person name="Lindquist E.A."/>
            <person name="Lipzen A."/>
            <person name="Lundell T."/>
            <person name="Morin E."/>
            <person name="Murat C."/>
            <person name="Sun H."/>
            <person name="Tunlid A."/>
            <person name="Henrissat B."/>
            <person name="Grigoriev I.V."/>
            <person name="Hibbett D.S."/>
            <person name="Martin F."/>
            <person name="Nordberg H.P."/>
            <person name="Cantor M.N."/>
            <person name="Hua S.X."/>
        </authorList>
    </citation>
    <scope>NUCLEOTIDE SEQUENCE [LARGE SCALE GENOMIC DNA]</scope>
    <source>
        <strain evidence="2 3">MUT 4182</strain>
    </source>
</reference>
<protein>
    <submittedName>
        <fullName evidence="2">Uncharacterized protein</fullName>
    </submittedName>
</protein>
<proteinExistence type="predicted"/>
<dbReference type="AlphaFoldDB" id="A0A0C3Q0Q2"/>